<geneLocation type="mitochondrion" evidence="2"/>
<evidence type="ECO:0000313" key="2">
    <source>
        <dbReference type="EMBL" id="AGH27505.1"/>
    </source>
</evidence>
<organism evidence="2">
    <name type="scientific">Trichuris sp. GHL-2013</name>
    <dbReference type="NCBI Taxonomy" id="1305677"/>
    <lineage>
        <taxon>Eukaryota</taxon>
        <taxon>Metazoa</taxon>
        <taxon>Ecdysozoa</taxon>
        <taxon>Nematoda</taxon>
        <taxon>Enoplea</taxon>
        <taxon>Dorylaimia</taxon>
        <taxon>Trichinellida</taxon>
        <taxon>Trichuridae</taxon>
        <taxon>Trichuris</taxon>
    </lineage>
</organism>
<keyword evidence="1" id="KW-0472">Membrane</keyword>
<reference evidence="2" key="1">
    <citation type="journal article" date="2013" name="PLoS ONE">
        <title>Mitochondrial and nuclear ribosomal DNA evidence supports the existence of a new Trichuris species in the endangered francois' leaf-monkey.</title>
        <authorList>
            <person name="Liu G.-H."/>
            <person name="Gasser R.B."/>
            <person name="Nejsum P."/>
            <person name="Wang Y."/>
            <person name="Chen Q."/>
            <person name="Song H.-Q."/>
            <person name="Zhu X.-Q."/>
        </authorList>
    </citation>
    <scope>NUCLEOTIDE SEQUENCE</scope>
</reference>
<evidence type="ECO:0000256" key="1">
    <source>
        <dbReference type="SAM" id="Phobius"/>
    </source>
</evidence>
<feature type="transmembrane region" description="Helical" evidence="1">
    <location>
        <begin position="47"/>
        <end position="67"/>
    </location>
</feature>
<dbReference type="AlphaFoldDB" id="S4U0Y2"/>
<feature type="transmembrane region" description="Helical" evidence="1">
    <location>
        <begin position="12"/>
        <end position="35"/>
    </location>
</feature>
<dbReference type="EMBL" id="KC461179">
    <property type="protein sequence ID" value="AGH27505.1"/>
    <property type="molecule type" value="Genomic_DNA"/>
</dbReference>
<feature type="transmembrane region" description="Helical" evidence="1">
    <location>
        <begin position="79"/>
        <end position="96"/>
    </location>
</feature>
<name>S4U0Y2_9BILA</name>
<proteinExistence type="predicted"/>
<reference evidence="2" key="2">
    <citation type="submission" date="2013-01" db="EMBL/GenBank/DDBJ databases">
        <authorList>
            <person name="Liu G.H."/>
            <person name="Zhu X.Q."/>
        </authorList>
    </citation>
    <scope>NUCLEOTIDE SEQUENCE</scope>
</reference>
<accession>S4U0Y2</accession>
<sequence>MLKMLGLLVCTWFLYMVHPLWLSLMVFLMSMFASLFKFFQVHEFGMFCYLFVMVYSGGLLLLLVYMSALVPNLNLNSNFISSLLIFVSILSCSMYMAKENFTYSQSMMFSFQNFLGMSYFVTHKELMHGLIWILLLSFSLISLLLYLLKYPLRSL</sequence>
<protein>
    <submittedName>
        <fullName evidence="2">NADH dehydrogenase subunit 6</fullName>
    </submittedName>
</protein>
<feature type="transmembrane region" description="Helical" evidence="1">
    <location>
        <begin position="127"/>
        <end position="148"/>
    </location>
</feature>
<keyword evidence="1" id="KW-0812">Transmembrane</keyword>
<keyword evidence="1" id="KW-1133">Transmembrane helix</keyword>
<keyword evidence="2" id="KW-0496">Mitochondrion</keyword>
<gene>
    <name evidence="2" type="primary">nad6</name>
</gene>